<dbReference type="EMBL" id="JBHMCF010000003">
    <property type="protein sequence ID" value="MFB9468450.1"/>
    <property type="molecule type" value="Genomic_DNA"/>
</dbReference>
<feature type="compositionally biased region" description="Low complexity" evidence="1">
    <location>
        <begin position="1"/>
        <end position="32"/>
    </location>
</feature>
<accession>A0ABV5NDT8</accession>
<sequence length="350" mass="37086">MTTDPTPITPGATSPTATPTGPGRTSSGGTATDPGVTSPTDPGASFLADPDLYGGDRFAGLPVEQVGETVPLSPELVAWDVTDSVEPGERGESALPGELDALLDRVGPERVRALAVSGCSVSHAPEILARYADRLPALRAVFLGFTPTERWEISWIGHGDITPVLEAYPLLERLEVRGSDELALRPVAHDRLRVLRFESGGLPGAVVRAVGASSFPALEHLEMWLGTPAYFGDNTIGDLDEPLSGARLPALRRLGLRNSEYQDDIAAAVAAAPVVAGLDELSLGRGALTDHGMEALLSGQPLTHLRVLDLHHHFLSDPMVARVRRALPGVTLDLTRPPGALDQPYIAEWE</sequence>
<dbReference type="RefSeq" id="WP_364365806.1">
    <property type="nucleotide sequence ID" value="NZ_JBHMCF010000003.1"/>
</dbReference>
<dbReference type="SUPFAM" id="SSF52047">
    <property type="entry name" value="RNI-like"/>
    <property type="match status" value="1"/>
</dbReference>
<gene>
    <name evidence="2" type="ORF">ACFFR3_02975</name>
</gene>
<proteinExistence type="predicted"/>
<evidence type="ECO:0000256" key="1">
    <source>
        <dbReference type="SAM" id="MobiDB-lite"/>
    </source>
</evidence>
<evidence type="ECO:0000313" key="2">
    <source>
        <dbReference type="EMBL" id="MFB9468450.1"/>
    </source>
</evidence>
<organism evidence="2 3">
    <name type="scientific">Nonomuraea salmonea</name>
    <dbReference type="NCBI Taxonomy" id="46181"/>
    <lineage>
        <taxon>Bacteria</taxon>
        <taxon>Bacillati</taxon>
        <taxon>Actinomycetota</taxon>
        <taxon>Actinomycetes</taxon>
        <taxon>Streptosporangiales</taxon>
        <taxon>Streptosporangiaceae</taxon>
        <taxon>Nonomuraea</taxon>
    </lineage>
</organism>
<dbReference type="InterPro" id="IPR032675">
    <property type="entry name" value="LRR_dom_sf"/>
</dbReference>
<reference evidence="2 3" key="1">
    <citation type="submission" date="2024-09" db="EMBL/GenBank/DDBJ databases">
        <authorList>
            <person name="Sun Q."/>
            <person name="Mori K."/>
        </authorList>
    </citation>
    <scope>NUCLEOTIDE SEQUENCE [LARGE SCALE GENOMIC DNA]</scope>
    <source>
        <strain evidence="2 3">JCM 3324</strain>
    </source>
</reference>
<feature type="region of interest" description="Disordered" evidence="1">
    <location>
        <begin position="1"/>
        <end position="51"/>
    </location>
</feature>
<dbReference type="Gene3D" id="3.80.10.10">
    <property type="entry name" value="Ribonuclease Inhibitor"/>
    <property type="match status" value="1"/>
</dbReference>
<dbReference type="Proteomes" id="UP001589568">
    <property type="component" value="Unassembled WGS sequence"/>
</dbReference>
<protein>
    <submittedName>
        <fullName evidence="2">STM4015 family protein</fullName>
    </submittedName>
</protein>
<dbReference type="InterPro" id="IPR047722">
    <property type="entry name" value="STM4015-like"/>
</dbReference>
<evidence type="ECO:0000313" key="3">
    <source>
        <dbReference type="Proteomes" id="UP001589568"/>
    </source>
</evidence>
<name>A0ABV5NDT8_9ACTN</name>
<dbReference type="NCBIfam" id="NF038076">
    <property type="entry name" value="fam_STM4015"/>
    <property type="match status" value="1"/>
</dbReference>
<keyword evidence="3" id="KW-1185">Reference proteome</keyword>
<comment type="caution">
    <text evidence="2">The sequence shown here is derived from an EMBL/GenBank/DDBJ whole genome shotgun (WGS) entry which is preliminary data.</text>
</comment>